<accession>A0A497ERD3</accession>
<evidence type="ECO:0000259" key="7">
    <source>
        <dbReference type="Pfam" id="PF05681"/>
    </source>
</evidence>
<dbReference type="EMBL" id="QMQV01000034">
    <property type="protein sequence ID" value="RLE49471.1"/>
    <property type="molecule type" value="Genomic_DNA"/>
</dbReference>
<dbReference type="InterPro" id="IPR004646">
    <property type="entry name" value="Fe-S_hydro-lyase_TtdA-typ_cat"/>
</dbReference>
<dbReference type="GO" id="GO:0046872">
    <property type="term" value="F:metal ion binding"/>
    <property type="evidence" value="ECO:0007669"/>
    <property type="project" value="UniProtKB-KW"/>
</dbReference>
<dbReference type="PANTHER" id="PTHR30389">
    <property type="entry name" value="FUMARATE HYDRATASE-RELATED"/>
    <property type="match status" value="1"/>
</dbReference>
<evidence type="ECO:0000256" key="6">
    <source>
        <dbReference type="ARBA" id="ARBA00023239"/>
    </source>
</evidence>
<protein>
    <submittedName>
        <fullName evidence="8">Fumarate hydratase</fullName>
    </submittedName>
</protein>
<keyword evidence="2" id="KW-0004">4Fe-4S</keyword>
<keyword evidence="3" id="KW-0479">Metal-binding</keyword>
<dbReference type="Proteomes" id="UP000278475">
    <property type="component" value="Unassembled WGS sequence"/>
</dbReference>
<dbReference type="InterPro" id="IPR051208">
    <property type="entry name" value="Class-I_Fumarase/Tartrate_DH"/>
</dbReference>
<feature type="domain" description="Fe-S hydro-lyase tartrate dehydratase alpha-type catalytic" evidence="7">
    <location>
        <begin position="8"/>
        <end position="271"/>
    </location>
</feature>
<keyword evidence="6" id="KW-0456">Lyase</keyword>
<name>A0A497ERD3_9CREN</name>
<comment type="similarity">
    <text evidence="1">Belongs to the class-I fumarase family.</text>
</comment>
<proteinExistence type="inferred from homology"/>
<dbReference type="GO" id="GO:0051539">
    <property type="term" value="F:4 iron, 4 sulfur cluster binding"/>
    <property type="evidence" value="ECO:0007669"/>
    <property type="project" value="UniProtKB-KW"/>
</dbReference>
<evidence type="ECO:0000313" key="9">
    <source>
        <dbReference type="Proteomes" id="UP000278475"/>
    </source>
</evidence>
<evidence type="ECO:0000313" key="8">
    <source>
        <dbReference type="EMBL" id="RLE49471.1"/>
    </source>
</evidence>
<organism evidence="8 9">
    <name type="scientific">Thermoproteota archaeon</name>
    <dbReference type="NCBI Taxonomy" id="2056631"/>
    <lineage>
        <taxon>Archaea</taxon>
        <taxon>Thermoproteota</taxon>
    </lineage>
</organism>
<sequence length="274" mass="29660">MNNLASVIFDLICDVQSDLPEDVEKALVRAYEAEDSDVAKLQLKMLLENVKLARELKRPICQDTGLLTFFISAEKKHFIKDVEEAICQAVRKATSLGLLRPNVVNPLTRISYGDNCAHSNPIIYWEVGEELKISLLVKGAGSENVSLAKVLDPEVGVEGVKEVVVKAVVEAGGKPCPPIFLGIGIGGTIDLATKLAKKALLRKVGERSRDPFVAKLEVELLEAINSLGIGTMGLGGKVTALDVFIETAGCHTASFPIAIVFQCWAHRRGSVRLM</sequence>
<evidence type="ECO:0000256" key="2">
    <source>
        <dbReference type="ARBA" id="ARBA00022485"/>
    </source>
</evidence>
<keyword evidence="5" id="KW-0411">Iron-sulfur</keyword>
<dbReference type="PANTHER" id="PTHR30389:SF17">
    <property type="entry name" value="L(+)-TARTRATE DEHYDRATASE SUBUNIT ALPHA-RELATED"/>
    <property type="match status" value="1"/>
</dbReference>
<dbReference type="AlphaFoldDB" id="A0A497ERD3"/>
<keyword evidence="4" id="KW-0408">Iron</keyword>
<evidence type="ECO:0000256" key="1">
    <source>
        <dbReference type="ARBA" id="ARBA00008876"/>
    </source>
</evidence>
<dbReference type="NCBIfam" id="NF004885">
    <property type="entry name" value="PRK06246.1"/>
    <property type="match status" value="1"/>
</dbReference>
<comment type="caution">
    <text evidence="8">The sequence shown here is derived from an EMBL/GenBank/DDBJ whole genome shotgun (WGS) entry which is preliminary data.</text>
</comment>
<dbReference type="Pfam" id="PF05681">
    <property type="entry name" value="Fumerase"/>
    <property type="match status" value="1"/>
</dbReference>
<dbReference type="NCBIfam" id="TIGR00722">
    <property type="entry name" value="ttdA_fumA_fumB"/>
    <property type="match status" value="1"/>
</dbReference>
<evidence type="ECO:0000256" key="5">
    <source>
        <dbReference type="ARBA" id="ARBA00023014"/>
    </source>
</evidence>
<dbReference type="GO" id="GO:0016829">
    <property type="term" value="F:lyase activity"/>
    <property type="evidence" value="ECO:0007669"/>
    <property type="project" value="UniProtKB-KW"/>
</dbReference>
<reference evidence="8 9" key="1">
    <citation type="submission" date="2018-06" db="EMBL/GenBank/DDBJ databases">
        <title>Extensive metabolic versatility and redundancy in microbially diverse, dynamic hydrothermal sediments.</title>
        <authorList>
            <person name="Dombrowski N."/>
            <person name="Teske A."/>
            <person name="Baker B.J."/>
        </authorList>
    </citation>
    <scope>NUCLEOTIDE SEQUENCE [LARGE SCALE GENOMIC DNA]</scope>
    <source>
        <strain evidence="8">B66_G16</strain>
    </source>
</reference>
<evidence type="ECO:0000256" key="4">
    <source>
        <dbReference type="ARBA" id="ARBA00023004"/>
    </source>
</evidence>
<evidence type="ECO:0000256" key="3">
    <source>
        <dbReference type="ARBA" id="ARBA00022723"/>
    </source>
</evidence>
<gene>
    <name evidence="8" type="ORF">DRJ31_04870</name>
</gene>